<evidence type="ECO:0000256" key="1">
    <source>
        <dbReference type="SAM" id="MobiDB-lite"/>
    </source>
</evidence>
<reference evidence="3 4" key="1">
    <citation type="journal article" date="2019" name="Int. J. Syst. Evol. Microbiol.">
        <title>The Global Catalogue of Microorganisms (GCM) 10K type strain sequencing project: providing services to taxonomists for standard genome sequencing and annotation.</title>
        <authorList>
            <consortium name="The Broad Institute Genomics Platform"/>
            <consortium name="The Broad Institute Genome Sequencing Center for Infectious Disease"/>
            <person name="Wu L."/>
            <person name="Ma J."/>
        </authorList>
    </citation>
    <scope>NUCLEOTIDE SEQUENCE [LARGE SCALE GENOMIC DNA]</scope>
    <source>
        <strain evidence="3 4">CGMCC 1.12553</strain>
    </source>
</reference>
<sequence length="76" mass="8400">MTPPTGVATLASRLADLLEDPVSLFTTLVGLLVVWYAWSRVTADPDLDRAKRVYEERRSERDEEGHGKGDGERNGG</sequence>
<name>A0ABD5PE49_9EURY</name>
<evidence type="ECO:0000313" key="3">
    <source>
        <dbReference type="EMBL" id="MFC4358979.1"/>
    </source>
</evidence>
<gene>
    <name evidence="3" type="ORF">ACFO0N_13600</name>
</gene>
<keyword evidence="2" id="KW-0472">Membrane</keyword>
<comment type="caution">
    <text evidence="3">The sequence shown here is derived from an EMBL/GenBank/DDBJ whole genome shotgun (WGS) entry which is preliminary data.</text>
</comment>
<keyword evidence="2" id="KW-1133">Transmembrane helix</keyword>
<dbReference type="Proteomes" id="UP001595921">
    <property type="component" value="Unassembled WGS sequence"/>
</dbReference>
<dbReference type="EMBL" id="JBHSDS010000007">
    <property type="protein sequence ID" value="MFC4358979.1"/>
    <property type="molecule type" value="Genomic_DNA"/>
</dbReference>
<organism evidence="3 4">
    <name type="scientific">Halobium salinum</name>
    <dbReference type="NCBI Taxonomy" id="1364940"/>
    <lineage>
        <taxon>Archaea</taxon>
        <taxon>Methanobacteriati</taxon>
        <taxon>Methanobacteriota</taxon>
        <taxon>Stenosarchaea group</taxon>
        <taxon>Halobacteria</taxon>
        <taxon>Halobacteriales</taxon>
        <taxon>Haloferacaceae</taxon>
        <taxon>Halobium</taxon>
    </lineage>
</organism>
<keyword evidence="2" id="KW-0812">Transmembrane</keyword>
<feature type="region of interest" description="Disordered" evidence="1">
    <location>
        <begin position="54"/>
        <end position="76"/>
    </location>
</feature>
<feature type="transmembrane region" description="Helical" evidence="2">
    <location>
        <begin position="22"/>
        <end position="39"/>
    </location>
</feature>
<keyword evidence="4" id="KW-1185">Reference proteome</keyword>
<dbReference type="AlphaFoldDB" id="A0ABD5PE49"/>
<protein>
    <submittedName>
        <fullName evidence="3">Uncharacterized protein</fullName>
    </submittedName>
</protein>
<evidence type="ECO:0000256" key="2">
    <source>
        <dbReference type="SAM" id="Phobius"/>
    </source>
</evidence>
<dbReference type="RefSeq" id="WP_267619965.1">
    <property type="nucleotide sequence ID" value="NZ_JAODIW010000004.1"/>
</dbReference>
<evidence type="ECO:0000313" key="4">
    <source>
        <dbReference type="Proteomes" id="UP001595921"/>
    </source>
</evidence>
<proteinExistence type="predicted"/>
<accession>A0ABD5PE49</accession>